<dbReference type="InterPro" id="IPR051534">
    <property type="entry name" value="CBASS_pafABC_assoc_protein"/>
</dbReference>
<dbReference type="EMBL" id="MFYX01000156">
    <property type="protein sequence ID" value="OGJ99988.1"/>
    <property type="molecule type" value="Genomic_DNA"/>
</dbReference>
<feature type="domain" description="WYL" evidence="2">
    <location>
        <begin position="154"/>
        <end position="221"/>
    </location>
</feature>
<organism evidence="4 5">
    <name type="scientific">Candidatus Raymondbacteria bacterium RIFOXYD12_FULL_49_13</name>
    <dbReference type="NCBI Taxonomy" id="1817890"/>
    <lineage>
        <taxon>Bacteria</taxon>
        <taxon>Raymondiibacteriota</taxon>
    </lineage>
</organism>
<evidence type="ECO:0000313" key="5">
    <source>
        <dbReference type="Proteomes" id="UP000179243"/>
    </source>
</evidence>
<evidence type="ECO:0000313" key="4">
    <source>
        <dbReference type="EMBL" id="OGJ99988.1"/>
    </source>
</evidence>
<dbReference type="InterPro" id="IPR036388">
    <property type="entry name" value="WH-like_DNA-bd_sf"/>
</dbReference>
<dbReference type="InterPro" id="IPR036390">
    <property type="entry name" value="WH_DNA-bd_sf"/>
</dbReference>
<proteinExistence type="predicted"/>
<evidence type="ECO:0000259" key="1">
    <source>
        <dbReference type="Pfam" id="PF08279"/>
    </source>
</evidence>
<gene>
    <name evidence="4" type="ORF">A2519_13520</name>
</gene>
<dbReference type="PANTHER" id="PTHR34580:SF1">
    <property type="entry name" value="PROTEIN PAFC"/>
    <property type="match status" value="1"/>
</dbReference>
<comment type="caution">
    <text evidence="4">The sequence shown here is derived from an EMBL/GenBank/DDBJ whole genome shotgun (WGS) entry which is preliminary data.</text>
</comment>
<protein>
    <recommendedName>
        <fullName evidence="6">WYL domain-containing protein</fullName>
    </recommendedName>
</protein>
<dbReference type="AlphaFoldDB" id="A0A1F7F016"/>
<dbReference type="SUPFAM" id="SSF46785">
    <property type="entry name" value="Winged helix' DNA-binding domain"/>
    <property type="match status" value="1"/>
</dbReference>
<dbReference type="Proteomes" id="UP000179243">
    <property type="component" value="Unassembled WGS sequence"/>
</dbReference>
<dbReference type="PANTHER" id="PTHR34580">
    <property type="match status" value="1"/>
</dbReference>
<name>A0A1F7F016_UNCRA</name>
<dbReference type="Pfam" id="PF08279">
    <property type="entry name" value="HTH_11"/>
    <property type="match status" value="1"/>
</dbReference>
<reference evidence="4 5" key="1">
    <citation type="journal article" date="2016" name="Nat. Commun.">
        <title>Thousands of microbial genomes shed light on interconnected biogeochemical processes in an aquifer system.</title>
        <authorList>
            <person name="Anantharaman K."/>
            <person name="Brown C.T."/>
            <person name="Hug L.A."/>
            <person name="Sharon I."/>
            <person name="Castelle C.J."/>
            <person name="Probst A.J."/>
            <person name="Thomas B.C."/>
            <person name="Singh A."/>
            <person name="Wilkins M.J."/>
            <person name="Karaoz U."/>
            <person name="Brodie E.L."/>
            <person name="Williams K.H."/>
            <person name="Hubbard S.S."/>
            <person name="Banfield J.F."/>
        </authorList>
    </citation>
    <scope>NUCLEOTIDE SEQUENCE [LARGE SCALE GENOMIC DNA]</scope>
</reference>
<accession>A0A1F7F016</accession>
<dbReference type="InterPro" id="IPR028349">
    <property type="entry name" value="PafC-like"/>
</dbReference>
<dbReference type="Pfam" id="PF25583">
    <property type="entry name" value="WCX"/>
    <property type="match status" value="1"/>
</dbReference>
<dbReference type="PIRSF" id="PIRSF016838">
    <property type="entry name" value="PafC"/>
    <property type="match status" value="1"/>
</dbReference>
<dbReference type="PROSITE" id="PS52050">
    <property type="entry name" value="WYL"/>
    <property type="match status" value="1"/>
</dbReference>
<evidence type="ECO:0000259" key="3">
    <source>
        <dbReference type="Pfam" id="PF25583"/>
    </source>
</evidence>
<feature type="domain" description="WCX" evidence="3">
    <location>
        <begin position="250"/>
        <end position="326"/>
    </location>
</feature>
<sequence>MPRVNEQAELKKIERILNIIVQLSAPHGTFTIDGLADAFYVDRRTIMRDLSQLAALGFRLKKKTGIIDKKRILRFDQVASPLAAPLGFTEDELVSLYLTREIYTVLKGSHFEKAAESAIRKIEGLFGEETAARLRDTVKVKTGPIRNYRNHSVVIRTVTEAAINRKKMRIGYSSASSRKHDVFIIHPYTLLFYANSLYVIGYSEKHREVRTFALERIGQAQSCAEPFTICRDYNEDSYFDPFFGIHTGEKETVKLWVGPEYKNRIKNKILHPSQRSVYPRDGSMEITLTIAGKQDLFKWILSQAGAVKLLEPQSWAKELYHKASEIMRLHASATI</sequence>
<dbReference type="Gene3D" id="1.10.10.10">
    <property type="entry name" value="Winged helix-like DNA-binding domain superfamily/Winged helix DNA-binding domain"/>
    <property type="match status" value="1"/>
</dbReference>
<dbReference type="Pfam" id="PF13280">
    <property type="entry name" value="WYL"/>
    <property type="match status" value="1"/>
</dbReference>
<dbReference type="InterPro" id="IPR057727">
    <property type="entry name" value="WCX_dom"/>
</dbReference>
<dbReference type="InterPro" id="IPR013196">
    <property type="entry name" value="HTH_11"/>
</dbReference>
<evidence type="ECO:0008006" key="6">
    <source>
        <dbReference type="Google" id="ProtNLM"/>
    </source>
</evidence>
<dbReference type="InterPro" id="IPR026881">
    <property type="entry name" value="WYL_dom"/>
</dbReference>
<feature type="domain" description="Helix-turn-helix type 11" evidence="1">
    <location>
        <begin position="15"/>
        <end position="65"/>
    </location>
</feature>
<evidence type="ECO:0000259" key="2">
    <source>
        <dbReference type="Pfam" id="PF13280"/>
    </source>
</evidence>